<evidence type="ECO:0000313" key="10">
    <source>
        <dbReference type="Proteomes" id="UP000700596"/>
    </source>
</evidence>
<dbReference type="GO" id="GO:0015798">
    <property type="term" value="P:myo-inositol transport"/>
    <property type="evidence" value="ECO:0007669"/>
    <property type="project" value="UniProtKB-ARBA"/>
</dbReference>
<feature type="transmembrane region" description="Helical" evidence="7">
    <location>
        <begin position="277"/>
        <end position="295"/>
    </location>
</feature>
<comment type="caution">
    <text evidence="9">The sequence shown here is derived from an EMBL/GenBank/DDBJ whole genome shotgun (WGS) entry which is preliminary data.</text>
</comment>
<evidence type="ECO:0000259" key="8">
    <source>
        <dbReference type="PROSITE" id="PS50850"/>
    </source>
</evidence>
<evidence type="ECO:0000256" key="3">
    <source>
        <dbReference type="ARBA" id="ARBA00022448"/>
    </source>
</evidence>
<evidence type="ECO:0000256" key="6">
    <source>
        <dbReference type="ARBA" id="ARBA00023136"/>
    </source>
</evidence>
<dbReference type="SUPFAM" id="SSF103473">
    <property type="entry name" value="MFS general substrate transporter"/>
    <property type="match status" value="1"/>
</dbReference>
<protein>
    <submittedName>
        <fullName evidence="9">Major facilitator superfamily domain-containing protein</fullName>
    </submittedName>
</protein>
<feature type="transmembrane region" description="Helical" evidence="7">
    <location>
        <begin position="341"/>
        <end position="360"/>
    </location>
</feature>
<dbReference type="AlphaFoldDB" id="A0A9P9I9E5"/>
<dbReference type="InterPro" id="IPR003663">
    <property type="entry name" value="Sugar/inositol_transpt"/>
</dbReference>
<evidence type="ECO:0000256" key="7">
    <source>
        <dbReference type="SAM" id="Phobius"/>
    </source>
</evidence>
<dbReference type="PRINTS" id="PR00171">
    <property type="entry name" value="SUGRTRNSPORT"/>
</dbReference>
<feature type="transmembrane region" description="Helical" evidence="7">
    <location>
        <begin position="586"/>
        <end position="607"/>
    </location>
</feature>
<dbReference type="Pfam" id="PF00083">
    <property type="entry name" value="Sugar_tr"/>
    <property type="match status" value="2"/>
</dbReference>
<dbReference type="PANTHER" id="PTHR48020">
    <property type="entry name" value="PROTON MYO-INOSITOL COTRANSPORTER"/>
    <property type="match status" value="1"/>
</dbReference>
<dbReference type="PANTHER" id="PTHR48020:SF40">
    <property type="entry name" value="MAJOR FACILITATOR SUPERFAMILY (MFS) PROFILE DOMAIN-CONTAINING PROTEIN"/>
    <property type="match status" value="1"/>
</dbReference>
<dbReference type="InterPro" id="IPR020846">
    <property type="entry name" value="MFS_dom"/>
</dbReference>
<keyword evidence="6 7" id="KW-0472">Membrane</keyword>
<keyword evidence="10" id="KW-1185">Reference proteome</keyword>
<dbReference type="OrthoDB" id="6339427at2759"/>
<name>A0A9P9I9E5_9PLEO</name>
<dbReference type="PROSITE" id="PS00217">
    <property type="entry name" value="SUGAR_TRANSPORT_2"/>
    <property type="match status" value="1"/>
</dbReference>
<sequence length="776" mass="86212">MPSANLVILVYLKVDQAPIPHIGIVAVFCEYEVVDKNTKAKSSMMAYALDSNELSREKPVEQNAIIEKTSSTTSKQTIDNPLLTFDDTPVRGETRKTELEEYVLAFARNSDLEDEFELLILGARLARDEHDALHRYEGKLTSVDQSLTLDEKQSGFWKQSKFFRATIITASLCGMIQGWTQSVNNGTTSGMSKDFDLCISNNPLKCPGNTKDLWVFGMLNAIPLLSAGVFGTILADPLQEYYLGRRGSVLVSALITIASTIGASVTHTISQLAVCRAINGLALGAKASIAPIYSAEISPEHIRGAILANWQLADAAGIFFGFLANLLIVEYVDDASKGWRILTNTVLIPTLPLLVIIYLMPESPRYLMKHGRYRRALQAFDMIQTTRILAARDFMYAHAQLDFESRLMKASADEKGSLVDRLNQGDVSNIISEHSQRDDDAGSIQTTRLSATISNPRDPHKNITSGTDRHRRDVSNFDIEVARGRGMARTNPYVYHIGVTGYFKRLIELWRNKRCRRALLSASIAMISQQLTGVNMIAFLGTEFWSKSLESTTPPQTIAIIGLIFGAVTYLGGLPSYWLSDRYGRSIMLALGLPNMAWSMFVFAFLFKIPEQSAGRTPLAIVFSSIFTLFYASTAGTSPFSISAEVFPLVSREVGMAVSVAVNLTGAGILVLVLPQLLHSIGTTALLLVFAALNVVAFVLVFLFVPETRRRTLEELQYTFDLSTRLHVEYRTGYIRRCFFENVWRFVRGEKVKSPTPFYRWARVTQQTGARSGARI</sequence>
<keyword evidence="3" id="KW-0813">Transport</keyword>
<evidence type="ECO:0000256" key="2">
    <source>
        <dbReference type="ARBA" id="ARBA00010992"/>
    </source>
</evidence>
<keyword evidence="4 7" id="KW-0812">Transmembrane</keyword>
<dbReference type="Proteomes" id="UP000700596">
    <property type="component" value="Unassembled WGS sequence"/>
</dbReference>
<feature type="transmembrane region" description="Helical" evidence="7">
    <location>
        <begin position="619"/>
        <end position="642"/>
    </location>
</feature>
<evidence type="ECO:0000256" key="1">
    <source>
        <dbReference type="ARBA" id="ARBA00004141"/>
    </source>
</evidence>
<feature type="transmembrane region" description="Helical" evidence="7">
    <location>
        <begin position="213"/>
        <end position="235"/>
    </location>
</feature>
<dbReference type="InterPro" id="IPR036259">
    <property type="entry name" value="MFS_trans_sf"/>
</dbReference>
<feature type="transmembrane region" description="Helical" evidence="7">
    <location>
        <begin position="558"/>
        <end position="579"/>
    </location>
</feature>
<feature type="transmembrane region" description="Helical" evidence="7">
    <location>
        <begin position="684"/>
        <end position="705"/>
    </location>
</feature>
<dbReference type="InterPro" id="IPR050814">
    <property type="entry name" value="Myo-inositol_Transporter"/>
</dbReference>
<dbReference type="InterPro" id="IPR005828">
    <property type="entry name" value="MFS_sugar_transport-like"/>
</dbReference>
<feature type="transmembrane region" description="Helical" evidence="7">
    <location>
        <begin position="654"/>
        <end position="678"/>
    </location>
</feature>
<keyword evidence="5 7" id="KW-1133">Transmembrane helix</keyword>
<dbReference type="GO" id="GO:0016020">
    <property type="term" value="C:membrane"/>
    <property type="evidence" value="ECO:0007669"/>
    <property type="project" value="UniProtKB-SubCell"/>
</dbReference>
<feature type="transmembrane region" description="Helical" evidence="7">
    <location>
        <begin position="247"/>
        <end position="265"/>
    </location>
</feature>
<comment type="subcellular location">
    <subcellularLocation>
        <location evidence="1">Membrane</location>
        <topology evidence="1">Multi-pass membrane protein</topology>
    </subcellularLocation>
</comment>
<feature type="domain" description="Major facilitator superfamily (MFS) profile" evidence="8">
    <location>
        <begin position="166"/>
        <end position="709"/>
    </location>
</feature>
<gene>
    <name evidence="9" type="ORF">B0J11DRAFT_585394</name>
</gene>
<dbReference type="EMBL" id="JAGMWT010000020">
    <property type="protein sequence ID" value="KAH7112938.1"/>
    <property type="molecule type" value="Genomic_DNA"/>
</dbReference>
<comment type="similarity">
    <text evidence="2">Belongs to the major facilitator superfamily. Sugar transporter (TC 2.A.1.1) family.</text>
</comment>
<dbReference type="GO" id="GO:0015791">
    <property type="term" value="P:polyol transmembrane transport"/>
    <property type="evidence" value="ECO:0007669"/>
    <property type="project" value="UniProtKB-ARBA"/>
</dbReference>
<dbReference type="InterPro" id="IPR005829">
    <property type="entry name" value="Sugar_transporter_CS"/>
</dbReference>
<evidence type="ECO:0000256" key="5">
    <source>
        <dbReference type="ARBA" id="ARBA00022989"/>
    </source>
</evidence>
<evidence type="ECO:0000313" key="9">
    <source>
        <dbReference type="EMBL" id="KAH7112938.1"/>
    </source>
</evidence>
<feature type="transmembrane region" description="Helical" evidence="7">
    <location>
        <begin position="518"/>
        <end position="538"/>
    </location>
</feature>
<organism evidence="9 10">
    <name type="scientific">Dendryphion nanum</name>
    <dbReference type="NCBI Taxonomy" id="256645"/>
    <lineage>
        <taxon>Eukaryota</taxon>
        <taxon>Fungi</taxon>
        <taxon>Dikarya</taxon>
        <taxon>Ascomycota</taxon>
        <taxon>Pezizomycotina</taxon>
        <taxon>Dothideomycetes</taxon>
        <taxon>Pleosporomycetidae</taxon>
        <taxon>Pleosporales</taxon>
        <taxon>Torulaceae</taxon>
        <taxon>Dendryphion</taxon>
    </lineage>
</organism>
<reference evidence="9" key="1">
    <citation type="journal article" date="2021" name="Nat. Commun.">
        <title>Genetic determinants of endophytism in the Arabidopsis root mycobiome.</title>
        <authorList>
            <person name="Mesny F."/>
            <person name="Miyauchi S."/>
            <person name="Thiergart T."/>
            <person name="Pickel B."/>
            <person name="Atanasova L."/>
            <person name="Karlsson M."/>
            <person name="Huettel B."/>
            <person name="Barry K.W."/>
            <person name="Haridas S."/>
            <person name="Chen C."/>
            <person name="Bauer D."/>
            <person name="Andreopoulos W."/>
            <person name="Pangilinan J."/>
            <person name="LaButti K."/>
            <person name="Riley R."/>
            <person name="Lipzen A."/>
            <person name="Clum A."/>
            <person name="Drula E."/>
            <person name="Henrissat B."/>
            <person name="Kohler A."/>
            <person name="Grigoriev I.V."/>
            <person name="Martin F.M."/>
            <person name="Hacquard S."/>
        </authorList>
    </citation>
    <scope>NUCLEOTIDE SEQUENCE</scope>
    <source>
        <strain evidence="9">MPI-CAGE-CH-0243</strain>
    </source>
</reference>
<evidence type="ECO:0000256" key="4">
    <source>
        <dbReference type="ARBA" id="ARBA00022692"/>
    </source>
</evidence>
<proteinExistence type="inferred from homology"/>
<dbReference type="Gene3D" id="1.20.1250.20">
    <property type="entry name" value="MFS general substrate transporter like domains"/>
    <property type="match status" value="1"/>
</dbReference>
<dbReference type="GO" id="GO:0022857">
    <property type="term" value="F:transmembrane transporter activity"/>
    <property type="evidence" value="ECO:0007669"/>
    <property type="project" value="InterPro"/>
</dbReference>
<accession>A0A9P9I9E5</accession>
<dbReference type="PROSITE" id="PS50850">
    <property type="entry name" value="MFS"/>
    <property type="match status" value="1"/>
</dbReference>
<feature type="transmembrane region" description="Helical" evidence="7">
    <location>
        <begin position="307"/>
        <end position="329"/>
    </location>
</feature>